<organism evidence="2 3">
    <name type="scientific">Flavilitoribacter nigricans (strain ATCC 23147 / DSM 23189 / NBRC 102662 / NCIMB 1420 / SS-2)</name>
    <name type="common">Lewinella nigricans</name>
    <dbReference type="NCBI Taxonomy" id="1122177"/>
    <lineage>
        <taxon>Bacteria</taxon>
        <taxon>Pseudomonadati</taxon>
        <taxon>Bacteroidota</taxon>
        <taxon>Saprospiria</taxon>
        <taxon>Saprospirales</taxon>
        <taxon>Lewinellaceae</taxon>
        <taxon>Flavilitoribacter</taxon>
    </lineage>
</organism>
<accession>A0A2D0N3M3</accession>
<feature type="repeat" description="TPR" evidence="1">
    <location>
        <begin position="409"/>
        <end position="442"/>
    </location>
</feature>
<keyword evidence="1" id="KW-0802">TPR repeat</keyword>
<dbReference type="AlphaFoldDB" id="A0A2D0N3M3"/>
<name>A0A2D0N3M3_FLAN2</name>
<proteinExistence type="predicted"/>
<dbReference type="Pfam" id="PF13181">
    <property type="entry name" value="TPR_8"/>
    <property type="match status" value="2"/>
</dbReference>
<dbReference type="InterPro" id="IPR019734">
    <property type="entry name" value="TPR_rpt"/>
</dbReference>
<gene>
    <name evidence="2" type="ORF">CRP01_28600</name>
</gene>
<keyword evidence="3" id="KW-1185">Reference proteome</keyword>
<evidence type="ECO:0000256" key="1">
    <source>
        <dbReference type="PROSITE-ProRule" id="PRU00339"/>
    </source>
</evidence>
<dbReference type="Proteomes" id="UP000223913">
    <property type="component" value="Unassembled WGS sequence"/>
</dbReference>
<dbReference type="InterPro" id="IPR011990">
    <property type="entry name" value="TPR-like_helical_dom_sf"/>
</dbReference>
<evidence type="ECO:0000313" key="2">
    <source>
        <dbReference type="EMBL" id="PHN03047.1"/>
    </source>
</evidence>
<sequence>MSLRFGEAHLQLAKLKLEDPNNLVVHHIENYIDFFRLYITEDKALYKQLEANKDRRLSAIETGDESSPYYLFLQADIRLHWALVSLRFEDYLPAFTDVNRANKLLEKNQERFPDFIPNLKDLAILHAMVGTIPDGYQWSVRLLSSLKGTIDQGKKEMEKVVSYARQHDDFLFTKESQVLQAYLLLHLANEPQQAWKTIRKSELVPADNPLHAFVVANIAMRTGHNDEAIRILEAAPQDGIFHPLPFLEFMLGLAKLRRLDRDAGKHFDRFVEKFNGTHYIKEAYQKLAWQALINGDPTGYRTNLVQVSQRGNATSGGDSNAQREADAGRTPHVDLVRARLLFDGGYAQKAYDRLAPLKLNESKDAYLRLEYTYRMGRILQELDRTAEAISYFEKTIEDSGANSPYFFACNAALQCGLIYEKIESWQKAKEYFKKCLLLNPDEYATGLHQRAKAGLARIRKR</sequence>
<dbReference type="SMART" id="SM00028">
    <property type="entry name" value="TPR"/>
    <property type="match status" value="2"/>
</dbReference>
<reference evidence="2 3" key="1">
    <citation type="submission" date="2017-10" db="EMBL/GenBank/DDBJ databases">
        <title>The draft genome sequence of Lewinella nigricans NBRC 102662.</title>
        <authorList>
            <person name="Wang K."/>
        </authorList>
    </citation>
    <scope>NUCLEOTIDE SEQUENCE [LARGE SCALE GENOMIC DNA]</scope>
    <source>
        <strain evidence="2 3">NBRC 102662</strain>
    </source>
</reference>
<comment type="caution">
    <text evidence="2">The sequence shown here is derived from an EMBL/GenBank/DDBJ whole genome shotgun (WGS) entry which is preliminary data.</text>
</comment>
<dbReference type="EMBL" id="PDUD01000034">
    <property type="protein sequence ID" value="PHN03047.1"/>
    <property type="molecule type" value="Genomic_DNA"/>
</dbReference>
<dbReference type="SUPFAM" id="SSF48452">
    <property type="entry name" value="TPR-like"/>
    <property type="match status" value="1"/>
</dbReference>
<protein>
    <submittedName>
        <fullName evidence="2">Uncharacterized protein</fullName>
    </submittedName>
</protein>
<dbReference type="PROSITE" id="PS50005">
    <property type="entry name" value="TPR"/>
    <property type="match status" value="1"/>
</dbReference>
<evidence type="ECO:0000313" key="3">
    <source>
        <dbReference type="Proteomes" id="UP000223913"/>
    </source>
</evidence>
<dbReference type="Gene3D" id="1.25.40.10">
    <property type="entry name" value="Tetratricopeptide repeat domain"/>
    <property type="match status" value="1"/>
</dbReference>